<evidence type="ECO:0000256" key="4">
    <source>
        <dbReference type="ARBA" id="ARBA00022827"/>
    </source>
</evidence>
<evidence type="ECO:0000256" key="2">
    <source>
        <dbReference type="ARBA" id="ARBA00005272"/>
    </source>
</evidence>
<comment type="similarity">
    <text evidence="2">Belongs to the NADH dehydrogenase family.</text>
</comment>
<dbReference type="Gene3D" id="3.50.50.100">
    <property type="match status" value="1"/>
</dbReference>
<dbReference type="PRINTS" id="PR00411">
    <property type="entry name" value="PNDRDTASEI"/>
</dbReference>
<evidence type="ECO:0000313" key="9">
    <source>
        <dbReference type="Proteomes" id="UP000290767"/>
    </source>
</evidence>
<name>A0A4Q1UAE6_RHILE</name>
<comment type="cofactor">
    <cofactor evidence="1">
        <name>FAD</name>
        <dbReference type="ChEBI" id="CHEBI:57692"/>
    </cofactor>
</comment>
<gene>
    <name evidence="8" type="ORF">B5P46_09270</name>
</gene>
<keyword evidence="4" id="KW-0274">FAD</keyword>
<dbReference type="GO" id="GO:0003955">
    <property type="term" value="F:NAD(P)H dehydrogenase (quinone) activity"/>
    <property type="evidence" value="ECO:0007669"/>
    <property type="project" value="TreeGrafter"/>
</dbReference>
<reference evidence="8 9" key="1">
    <citation type="submission" date="2017-03" db="EMBL/GenBank/DDBJ databases">
        <authorList>
            <person name="Safronova V.I."/>
            <person name="Sazanova A.L."/>
            <person name="Chirak E.R."/>
        </authorList>
    </citation>
    <scope>NUCLEOTIDE SEQUENCE [LARGE SCALE GENOMIC DNA]</scope>
    <source>
        <strain evidence="8 9">Tri-43</strain>
    </source>
</reference>
<keyword evidence="5" id="KW-0560">Oxidoreductase</keyword>
<dbReference type="InterPro" id="IPR051169">
    <property type="entry name" value="NADH-Q_oxidoreductase"/>
</dbReference>
<evidence type="ECO:0000256" key="1">
    <source>
        <dbReference type="ARBA" id="ARBA00001974"/>
    </source>
</evidence>
<accession>A0A4Q1UAE6</accession>
<evidence type="ECO:0000259" key="7">
    <source>
        <dbReference type="Pfam" id="PF07992"/>
    </source>
</evidence>
<dbReference type="GO" id="GO:0019646">
    <property type="term" value="P:aerobic electron transport chain"/>
    <property type="evidence" value="ECO:0007669"/>
    <property type="project" value="TreeGrafter"/>
</dbReference>
<comment type="caution">
    <text evidence="8">The sequence shown here is derived from an EMBL/GenBank/DDBJ whole genome shotgun (WGS) entry which is preliminary data.</text>
</comment>
<dbReference type="Proteomes" id="UP000290767">
    <property type="component" value="Unassembled WGS sequence"/>
</dbReference>
<dbReference type="AlphaFoldDB" id="A0A4Q1UAE6"/>
<evidence type="ECO:0000256" key="3">
    <source>
        <dbReference type="ARBA" id="ARBA00022630"/>
    </source>
</evidence>
<proteinExistence type="inferred from homology"/>
<feature type="compositionally biased region" description="Basic and acidic residues" evidence="6">
    <location>
        <begin position="8"/>
        <end position="18"/>
    </location>
</feature>
<dbReference type="RefSeq" id="WP_129418415.1">
    <property type="nucleotide sequence ID" value="NZ_MZMU01000003.1"/>
</dbReference>
<evidence type="ECO:0000256" key="6">
    <source>
        <dbReference type="SAM" id="MobiDB-lite"/>
    </source>
</evidence>
<dbReference type="Pfam" id="PF07992">
    <property type="entry name" value="Pyr_redox_2"/>
    <property type="match status" value="1"/>
</dbReference>
<dbReference type="PANTHER" id="PTHR42913:SF3">
    <property type="entry name" value="64 KDA MITOCHONDRIAL NADH DEHYDROGENASE (EUROFUNG)"/>
    <property type="match status" value="1"/>
</dbReference>
<feature type="domain" description="FAD/NAD(P)-binding" evidence="7">
    <location>
        <begin position="27"/>
        <end position="353"/>
    </location>
</feature>
<sequence length="450" mass="48260">MQKSSTLSDKRQRHDPEKGGTASRPHQIVVVGGGIAGLEIASKLPGSIGGTSLAVTLIDREPAYVWKPMLHTIAAGTTDVSQQQTSYISQARNRRFVFEPGELKGIDRKERKVYLNPLEIDGRPILPERAISYDTLILATGSEANDFGTPGVREHCRTIDSRSQAMKFNREVMAHMLEALAAKTPLNIAVVGGGATGVELAAELVQLADASAHYGAAALRDQVKVTLIESGKNLLGAFPERVALAARERLERLGVAVLTGARVVAAEAGCLRLADGTEINAELKVWAAGVKAADVCASFDGLEVTRNNQIVVGPTLQTTLDPRIFAVGDCSSLSVGDPGKPLPPAAQVAHQQASHLIRHLPGWLEGRELPSFSYRDFGSIVSLGGYGAYGSLGQFGLFTGGFIRGRVAQLGHVLLYRSHQSRLHGFWRGGLIWLADIINSHVRARIRLPD</sequence>
<dbReference type="InterPro" id="IPR036188">
    <property type="entry name" value="FAD/NAD-bd_sf"/>
</dbReference>
<dbReference type="SUPFAM" id="SSF51905">
    <property type="entry name" value="FAD/NAD(P)-binding domain"/>
    <property type="match status" value="1"/>
</dbReference>
<dbReference type="PRINTS" id="PR00368">
    <property type="entry name" value="FADPNR"/>
</dbReference>
<organism evidence="8 9">
    <name type="scientific">Rhizobium leguminosarum</name>
    <dbReference type="NCBI Taxonomy" id="384"/>
    <lineage>
        <taxon>Bacteria</taxon>
        <taxon>Pseudomonadati</taxon>
        <taxon>Pseudomonadota</taxon>
        <taxon>Alphaproteobacteria</taxon>
        <taxon>Hyphomicrobiales</taxon>
        <taxon>Rhizobiaceae</taxon>
        <taxon>Rhizobium/Agrobacterium group</taxon>
        <taxon>Rhizobium</taxon>
    </lineage>
</organism>
<protein>
    <submittedName>
        <fullName evidence="8">FAD-dependent oxidoreductase</fullName>
    </submittedName>
</protein>
<dbReference type="InterPro" id="IPR023753">
    <property type="entry name" value="FAD/NAD-binding_dom"/>
</dbReference>
<dbReference type="EMBL" id="MZMU01000003">
    <property type="protein sequence ID" value="RXT28922.1"/>
    <property type="molecule type" value="Genomic_DNA"/>
</dbReference>
<feature type="region of interest" description="Disordered" evidence="6">
    <location>
        <begin position="1"/>
        <end position="26"/>
    </location>
</feature>
<evidence type="ECO:0000256" key="5">
    <source>
        <dbReference type="ARBA" id="ARBA00023002"/>
    </source>
</evidence>
<keyword evidence="3" id="KW-0285">Flavoprotein</keyword>
<evidence type="ECO:0000313" key="8">
    <source>
        <dbReference type="EMBL" id="RXT28922.1"/>
    </source>
</evidence>
<dbReference type="PANTHER" id="PTHR42913">
    <property type="entry name" value="APOPTOSIS-INDUCING FACTOR 1"/>
    <property type="match status" value="1"/>
</dbReference>